<dbReference type="InterPro" id="IPR033310">
    <property type="entry name" value="Mms4/EME1/EME2"/>
</dbReference>
<dbReference type="GO" id="GO:0046872">
    <property type="term" value="F:metal ion binding"/>
    <property type="evidence" value="ECO:0007669"/>
    <property type="project" value="UniProtKB-KW"/>
</dbReference>
<keyword evidence="11" id="KW-0234">DNA repair</keyword>
<evidence type="ECO:0000256" key="7">
    <source>
        <dbReference type="ARBA" id="ARBA00022763"/>
    </source>
</evidence>
<feature type="compositionally biased region" description="Polar residues" evidence="14">
    <location>
        <begin position="274"/>
        <end position="294"/>
    </location>
</feature>
<comment type="cofactor">
    <cofactor evidence="1">
        <name>Mg(2+)</name>
        <dbReference type="ChEBI" id="CHEBI:18420"/>
    </cofactor>
</comment>
<dbReference type="InterPro" id="IPR047521">
    <property type="entry name" value="XPF_nuclease_EME1_ascomycetes"/>
</dbReference>
<name>A0A0A1UR41_9HYPO</name>
<organism evidence="16 17">
    <name type="scientific">Metarhizium robertsii</name>
    <dbReference type="NCBI Taxonomy" id="568076"/>
    <lineage>
        <taxon>Eukaryota</taxon>
        <taxon>Fungi</taxon>
        <taxon>Dikarya</taxon>
        <taxon>Ascomycota</taxon>
        <taxon>Pezizomycotina</taxon>
        <taxon>Sordariomycetes</taxon>
        <taxon>Hypocreomycetidae</taxon>
        <taxon>Hypocreales</taxon>
        <taxon>Clavicipitaceae</taxon>
        <taxon>Metarhizium</taxon>
    </lineage>
</organism>
<keyword evidence="12" id="KW-0539">Nucleus</keyword>
<dbReference type="EMBL" id="JELW01000026">
    <property type="protein sequence ID" value="EXU98446.1"/>
    <property type="molecule type" value="Genomic_DNA"/>
</dbReference>
<protein>
    <recommendedName>
        <fullName evidence="15">ERCC4 domain-containing protein</fullName>
    </recommendedName>
</protein>
<evidence type="ECO:0000256" key="5">
    <source>
        <dbReference type="ARBA" id="ARBA00022723"/>
    </source>
</evidence>
<feature type="domain" description="ERCC4" evidence="15">
    <location>
        <begin position="350"/>
        <end position="606"/>
    </location>
</feature>
<proteinExistence type="inferred from homology"/>
<dbReference type="Gene3D" id="3.40.50.10130">
    <property type="match status" value="1"/>
</dbReference>
<comment type="similarity">
    <text evidence="3">Belongs to the EME1/MMS4 family.</text>
</comment>
<keyword evidence="7" id="KW-0227">DNA damage</keyword>
<evidence type="ECO:0000256" key="6">
    <source>
        <dbReference type="ARBA" id="ARBA00022759"/>
    </source>
</evidence>
<keyword evidence="9" id="KW-0460">Magnesium</keyword>
<feature type="compositionally biased region" description="Polar residues" evidence="14">
    <location>
        <begin position="179"/>
        <end position="190"/>
    </location>
</feature>
<feature type="compositionally biased region" description="Low complexity" evidence="14">
    <location>
        <begin position="480"/>
        <end position="495"/>
    </location>
</feature>
<evidence type="ECO:0000256" key="3">
    <source>
        <dbReference type="ARBA" id="ARBA00005313"/>
    </source>
</evidence>
<dbReference type="CDD" id="cd20085">
    <property type="entry name" value="XPF_nuclease_Mms4"/>
    <property type="match status" value="1"/>
</dbReference>
<dbReference type="GO" id="GO:0000712">
    <property type="term" value="P:resolution of meiotic recombination intermediates"/>
    <property type="evidence" value="ECO:0007669"/>
    <property type="project" value="TreeGrafter"/>
</dbReference>
<dbReference type="InterPro" id="IPR006166">
    <property type="entry name" value="ERCC4_domain"/>
</dbReference>
<feature type="compositionally biased region" description="Low complexity" evidence="14">
    <location>
        <begin position="10"/>
        <end position="22"/>
    </location>
</feature>
<evidence type="ECO:0000313" key="16">
    <source>
        <dbReference type="EMBL" id="EXU98446.1"/>
    </source>
</evidence>
<feature type="region of interest" description="Disordered" evidence="14">
    <location>
        <begin position="1"/>
        <end position="40"/>
    </location>
</feature>
<dbReference type="GO" id="GO:0048476">
    <property type="term" value="C:Holliday junction resolvase complex"/>
    <property type="evidence" value="ECO:0007669"/>
    <property type="project" value="InterPro"/>
</dbReference>
<dbReference type="GO" id="GO:0031573">
    <property type="term" value="P:mitotic intra-S DNA damage checkpoint signaling"/>
    <property type="evidence" value="ECO:0007669"/>
    <property type="project" value="TreeGrafter"/>
</dbReference>
<gene>
    <name evidence="16" type="ORF">X797_008393</name>
</gene>
<dbReference type="GO" id="GO:0005634">
    <property type="term" value="C:nucleus"/>
    <property type="evidence" value="ECO:0007669"/>
    <property type="project" value="UniProtKB-SubCell"/>
</dbReference>
<keyword evidence="5" id="KW-0479">Metal-binding</keyword>
<feature type="region of interest" description="Disordered" evidence="14">
    <location>
        <begin position="472"/>
        <end position="495"/>
    </location>
</feature>
<dbReference type="GO" id="GO:0008821">
    <property type="term" value="F:crossover junction DNA endonuclease activity"/>
    <property type="evidence" value="ECO:0007669"/>
    <property type="project" value="TreeGrafter"/>
</dbReference>
<dbReference type="PANTHER" id="PTHR21077:SF5">
    <property type="entry name" value="CROSSOVER JUNCTION ENDONUCLEASE MMS4"/>
    <property type="match status" value="1"/>
</dbReference>
<dbReference type="eggNOG" id="ENOG502R8ER">
    <property type="taxonomic scope" value="Eukaryota"/>
</dbReference>
<dbReference type="GO" id="GO:0006302">
    <property type="term" value="P:double-strand break repair"/>
    <property type="evidence" value="ECO:0007669"/>
    <property type="project" value="TreeGrafter"/>
</dbReference>
<evidence type="ECO:0000256" key="2">
    <source>
        <dbReference type="ARBA" id="ARBA00004123"/>
    </source>
</evidence>
<dbReference type="FunFam" id="1.10.150.670:FF:000004">
    <property type="entry name" value="Crossover junction endonuclease EME1"/>
    <property type="match status" value="1"/>
</dbReference>
<evidence type="ECO:0000259" key="15">
    <source>
        <dbReference type="SMART" id="SM00891"/>
    </source>
</evidence>
<evidence type="ECO:0000256" key="12">
    <source>
        <dbReference type="ARBA" id="ARBA00023242"/>
    </source>
</evidence>
<accession>A0A0A1UR41</accession>
<dbReference type="HOGENOM" id="CLU_013160_0_0_1"/>
<evidence type="ECO:0000256" key="1">
    <source>
        <dbReference type="ARBA" id="ARBA00001946"/>
    </source>
</evidence>
<dbReference type="AlphaFoldDB" id="A0A0A1UR41"/>
<keyword evidence="6" id="KW-0255">Endonuclease</keyword>
<evidence type="ECO:0000256" key="13">
    <source>
        <dbReference type="ARBA" id="ARBA00023254"/>
    </source>
</evidence>
<dbReference type="Pfam" id="PF02732">
    <property type="entry name" value="ERCC4"/>
    <property type="match status" value="1"/>
</dbReference>
<keyword evidence="10" id="KW-0233">DNA recombination</keyword>
<evidence type="ECO:0000256" key="10">
    <source>
        <dbReference type="ARBA" id="ARBA00023172"/>
    </source>
</evidence>
<evidence type="ECO:0000256" key="9">
    <source>
        <dbReference type="ARBA" id="ARBA00022842"/>
    </source>
</evidence>
<dbReference type="Proteomes" id="UP000030151">
    <property type="component" value="Unassembled WGS sequence"/>
</dbReference>
<feature type="region of interest" description="Disordered" evidence="14">
    <location>
        <begin position="263"/>
        <end position="310"/>
    </location>
</feature>
<dbReference type="GO" id="GO:0031297">
    <property type="term" value="P:replication fork processing"/>
    <property type="evidence" value="ECO:0007669"/>
    <property type="project" value="TreeGrafter"/>
</dbReference>
<dbReference type="OrthoDB" id="343092at2759"/>
<evidence type="ECO:0000256" key="11">
    <source>
        <dbReference type="ARBA" id="ARBA00023204"/>
    </source>
</evidence>
<keyword evidence="8" id="KW-0378">Hydrolase</keyword>
<keyword evidence="13" id="KW-0469">Meiosis</keyword>
<dbReference type="SMART" id="SM00891">
    <property type="entry name" value="ERCC4"/>
    <property type="match status" value="1"/>
</dbReference>
<sequence length="653" mass="71912">MASDVIDLISSSPVRTTTSRPSACLQQPAKRRDDIDDFDDLDDDVFDVLDDRQAKRKRTTGPDDAQTNCDKLTTAISSKPPLPLKEQTSRYQNPTVLDPIEFTSSLEPVSPAKEQIDRGLPSQTSVAKKTIGNSTCEDAISCFSSDPFASSPHPLPGRPLASKRAVSLDPFCSSPPPSLTASRSRNTSTEYGKGRDGLRWQAGISRQSAIEVHEDVDTSLFADPQLPRWANGPVGLEGLITIDDSDSLSDDANDALPAISDMDVSKRRARSPLRRSQSDLTWSKSRTSYSATSTKRVKPQKTAHEREVEKTKKRLEREEAKAAKAAEKHRAAALVEVNKLRTDKKVSTPEMIVDLPSGLSSELRIQVQEMLQGLGVDHATWDCPKHSIIKWRRKVTSKYNDDIGLWEPVPARIVDEGIAMIIVTAEEVVAMALGDLLASHVADIKAHHGSMKFVYLVQGMTPWLRQNRNNRNRHFASGVRSTDAAASSSSRTNNAEYIPEDTVEDAMLALQVEHGMLIHHTAVAIDTARWVINFTQHVSTIPYRMQRDQATSVAGFCMESGQVRTGDSAHDTYVRTLQQVVRVTAPIAYGIAAEFDSITKLVQGLERGGPERLDSVRKSANKDGAVSDRTLGQAISRRMYKVFTGKDEDSTDV</sequence>
<evidence type="ECO:0000313" key="17">
    <source>
        <dbReference type="Proteomes" id="UP000030151"/>
    </source>
</evidence>
<evidence type="ECO:0000256" key="8">
    <source>
        <dbReference type="ARBA" id="ARBA00022801"/>
    </source>
</evidence>
<keyword evidence="4" id="KW-0540">Nuclease</keyword>
<evidence type="ECO:0000256" key="4">
    <source>
        <dbReference type="ARBA" id="ARBA00022722"/>
    </source>
</evidence>
<feature type="region of interest" description="Disordered" evidence="14">
    <location>
        <begin position="167"/>
        <end position="195"/>
    </location>
</feature>
<dbReference type="Gene3D" id="1.10.150.670">
    <property type="entry name" value="Crossover junction endonuclease EME1, DNA-binding domain"/>
    <property type="match status" value="1"/>
</dbReference>
<evidence type="ECO:0000256" key="14">
    <source>
        <dbReference type="SAM" id="MobiDB-lite"/>
    </source>
</evidence>
<reference evidence="16 17" key="1">
    <citation type="submission" date="2014-02" db="EMBL/GenBank/DDBJ databases">
        <title>The genome sequence of the entomopathogenic fungus Metarhizium robertsii ARSEF 2575.</title>
        <authorList>
            <person name="Giuliano Garisto Donzelli B."/>
            <person name="Roe B.A."/>
            <person name="Macmil S.L."/>
            <person name="Krasnoff S.B."/>
            <person name="Gibson D.M."/>
        </authorList>
    </citation>
    <scope>NUCLEOTIDE SEQUENCE [LARGE SCALE GENOMIC DNA]</scope>
    <source>
        <strain evidence="16 17">ARSEF 2575</strain>
    </source>
</reference>
<comment type="caution">
    <text evidence="16">The sequence shown here is derived from an EMBL/GenBank/DDBJ whole genome shotgun (WGS) entry which is preliminary data.</text>
</comment>
<comment type="subcellular location">
    <subcellularLocation>
        <location evidence="2">Nucleus</location>
    </subcellularLocation>
</comment>
<dbReference type="PANTHER" id="PTHR21077">
    <property type="entry name" value="EME1 PROTEIN"/>
    <property type="match status" value="1"/>
</dbReference>
<dbReference type="InterPro" id="IPR042530">
    <property type="entry name" value="EME1/EME2_C"/>
</dbReference>
<dbReference type="GO" id="GO:0003677">
    <property type="term" value="F:DNA binding"/>
    <property type="evidence" value="ECO:0007669"/>
    <property type="project" value="InterPro"/>
</dbReference>